<evidence type="ECO:0000313" key="2">
    <source>
        <dbReference type="Proteomes" id="UP001320706"/>
    </source>
</evidence>
<reference evidence="1" key="1">
    <citation type="submission" date="2024-02" db="EMBL/GenBank/DDBJ databases">
        <title>Metagenome Assembled Genome of Zalaria obscura JY119.</title>
        <authorList>
            <person name="Vighnesh L."/>
            <person name="Jagadeeshwari U."/>
            <person name="Venkata Ramana C."/>
            <person name="Sasikala C."/>
        </authorList>
    </citation>
    <scope>NUCLEOTIDE SEQUENCE</scope>
    <source>
        <strain evidence="1">JY119</strain>
    </source>
</reference>
<keyword evidence="2" id="KW-1185">Reference proteome</keyword>
<evidence type="ECO:0000313" key="1">
    <source>
        <dbReference type="EMBL" id="KAK8222138.1"/>
    </source>
</evidence>
<proteinExistence type="predicted"/>
<dbReference type="Proteomes" id="UP001320706">
    <property type="component" value="Unassembled WGS sequence"/>
</dbReference>
<sequence>MSDQNPAQLPEHLTSQEGYQALVFGASGITGYPTLQNLLTYPTPTTFARIIGLTNRPLSRDISQLPEDGRIELYSGLDLLQREASLSQLRAIPGIENTTHVYFSAYAGHGSSYEELRATNEHLLVNAVGAVEICCPELRYFTLQTGGKAYGVEFYGKVPYSPPLKESTPRIPAPYAQNIFYYPQRDIMERASAGKPWTFCEIRPDAIVGFVPQNNAMNIAQALGLFLSLWKDAGESNEVPFPGDKDAYTALHTDTTQDILARFHIHASMHPEVTAEGTFNVTDGAATTWEREWPQICAYFGLTGVGPAEKTFNAQAWMDSHRSDWSAFVAKHALREGALEGTSWKFMQDVMAIPFRRDYDNSRSREVGFAEERPHYMGYIRTFDQMRKARIIP</sequence>
<accession>A0ACC3SP83</accession>
<comment type="caution">
    <text evidence="1">The sequence shown here is derived from an EMBL/GenBank/DDBJ whole genome shotgun (WGS) entry which is preliminary data.</text>
</comment>
<protein>
    <submittedName>
        <fullName evidence="1">Uncharacterized protein</fullName>
    </submittedName>
</protein>
<name>A0ACC3SP83_9PEZI</name>
<gene>
    <name evidence="1" type="ORF">M8818_000309</name>
</gene>
<organism evidence="1 2">
    <name type="scientific">Zalaria obscura</name>
    <dbReference type="NCBI Taxonomy" id="2024903"/>
    <lineage>
        <taxon>Eukaryota</taxon>
        <taxon>Fungi</taxon>
        <taxon>Dikarya</taxon>
        <taxon>Ascomycota</taxon>
        <taxon>Pezizomycotina</taxon>
        <taxon>Dothideomycetes</taxon>
        <taxon>Dothideomycetidae</taxon>
        <taxon>Dothideales</taxon>
        <taxon>Zalariaceae</taxon>
        <taxon>Zalaria</taxon>
    </lineage>
</organism>
<dbReference type="EMBL" id="JAMKPW020000001">
    <property type="protein sequence ID" value="KAK8222138.1"/>
    <property type="molecule type" value="Genomic_DNA"/>
</dbReference>